<evidence type="ECO:0000256" key="6">
    <source>
        <dbReference type="SAM" id="Phobius"/>
    </source>
</evidence>
<dbReference type="AlphaFoldDB" id="A0A9D1M6I8"/>
<feature type="non-terminal residue" evidence="9">
    <location>
        <position position="735"/>
    </location>
</feature>
<dbReference type="GO" id="GO:0005886">
    <property type="term" value="C:plasma membrane"/>
    <property type="evidence" value="ECO:0007669"/>
    <property type="project" value="UniProtKB-SubCell"/>
</dbReference>
<keyword evidence="3 6" id="KW-0812">Transmembrane</keyword>
<keyword evidence="2" id="KW-1003">Cell membrane</keyword>
<dbReference type="InterPro" id="IPR050250">
    <property type="entry name" value="Macrolide_Exporter_MacB"/>
</dbReference>
<feature type="domain" description="ABC3 transporter permease C-terminal" evidence="7">
    <location>
        <begin position="307"/>
        <end position="421"/>
    </location>
</feature>
<protein>
    <submittedName>
        <fullName evidence="9">ABC transporter permease</fullName>
    </submittedName>
</protein>
<dbReference type="InterPro" id="IPR025857">
    <property type="entry name" value="MacB_PCD"/>
</dbReference>
<dbReference type="Pfam" id="PF12704">
    <property type="entry name" value="MacB_PCD"/>
    <property type="match status" value="1"/>
</dbReference>
<sequence length="735" mass="85581">MIAHYLKIGLRNICRYKQQSVVSIVGLAIGFVCFALSLLWIRYEMTYNRITDSDRIFLLSDKKGNMGEYFNRYQSFFKERYPEIESMVSLLKVELVDTLGRKKELLQVTPGFFELFDIQFLAGDKEQFFTDSLNLLITDKEIQKNFGGKYEFGKQIDGFTNTVVTFTYPYSEDNIGDIVPGYTDFDNPVDWHGKPAFRHTIYNLNICGMVRDLPIHSDFSFDYIMPYRENDRYGPKKVHTFVKLHKGADYKKLSRKLDADLPIIREAINNPYYMPQELYPLQDFHLSEYFTQYPHNMSFDDIVIFAIAGFITVICLLFNYLSLFMSRLQQERRNMALRLAVGASFGQLYAMLCTEFLFILFGAFLIGCLTIELIMPVYLEFTGMEEFSFAIWGELTLYFFSIVAFSFVLLIWPLYYIRNKSFVSLFHTVETARENRLFSQNVLIGIQLLAGIVFIFCSAVFIKQIRHMKNIDPGFDPTRLCFVENRSVNKFSSLYRYCIDKIVALPELESVCYCEYGIIEYHRGHRQIILDDIQSEGQEKKVGYCFGYAVTPEYFDVCKIKCLQGRLFDAEDLDWNKDKVIISQSVARQFGEGNPIGLSLTYNKRIFQVIGITPDIFASGKQEPIPAIYLYSKGDSYLAFRYKPGMRKEAEQKIKEMISNQRLVFRYMEERFETESSKDLNFMRLLYILTSVCIVGALFGIYSMVSLACERRRKEIAIRKINGAGYGTLIKLFLK</sequence>
<evidence type="ECO:0000313" key="10">
    <source>
        <dbReference type="Proteomes" id="UP000824112"/>
    </source>
</evidence>
<dbReference type="InterPro" id="IPR003838">
    <property type="entry name" value="ABC3_permease_C"/>
</dbReference>
<proteinExistence type="predicted"/>
<organism evidence="9 10">
    <name type="scientific">Candidatus Gallibacteroides avistercoris</name>
    <dbReference type="NCBI Taxonomy" id="2840833"/>
    <lineage>
        <taxon>Bacteria</taxon>
        <taxon>Pseudomonadati</taxon>
        <taxon>Bacteroidota</taxon>
        <taxon>Bacteroidia</taxon>
        <taxon>Bacteroidales</taxon>
        <taxon>Bacteroidaceae</taxon>
        <taxon>Bacteroidaceae incertae sedis</taxon>
        <taxon>Candidatus Gallibacteroides</taxon>
    </lineage>
</organism>
<feature type="transmembrane region" description="Helical" evidence="6">
    <location>
        <begin position="437"/>
        <end position="462"/>
    </location>
</feature>
<evidence type="ECO:0000259" key="7">
    <source>
        <dbReference type="Pfam" id="PF02687"/>
    </source>
</evidence>
<reference evidence="9" key="1">
    <citation type="submission" date="2020-10" db="EMBL/GenBank/DDBJ databases">
        <authorList>
            <person name="Gilroy R."/>
        </authorList>
    </citation>
    <scope>NUCLEOTIDE SEQUENCE</scope>
    <source>
        <strain evidence="9">CHK158-818</strain>
    </source>
</reference>
<evidence type="ECO:0000259" key="8">
    <source>
        <dbReference type="Pfam" id="PF12704"/>
    </source>
</evidence>
<evidence type="ECO:0000256" key="1">
    <source>
        <dbReference type="ARBA" id="ARBA00004651"/>
    </source>
</evidence>
<accession>A0A9D1M6I8</accession>
<keyword evidence="4 6" id="KW-1133">Transmembrane helix</keyword>
<comment type="caution">
    <text evidence="9">The sequence shown here is derived from an EMBL/GenBank/DDBJ whole genome shotgun (WGS) entry which is preliminary data.</text>
</comment>
<feature type="transmembrane region" description="Helical" evidence="6">
    <location>
        <begin position="685"/>
        <end position="705"/>
    </location>
</feature>
<feature type="transmembrane region" description="Helical" evidence="6">
    <location>
        <begin position="358"/>
        <end position="379"/>
    </location>
</feature>
<comment type="subcellular location">
    <subcellularLocation>
        <location evidence="1">Cell membrane</location>
        <topology evidence="1">Multi-pass membrane protein</topology>
    </subcellularLocation>
</comment>
<reference evidence="9" key="2">
    <citation type="journal article" date="2021" name="PeerJ">
        <title>Extensive microbial diversity within the chicken gut microbiome revealed by metagenomics and culture.</title>
        <authorList>
            <person name="Gilroy R."/>
            <person name="Ravi A."/>
            <person name="Getino M."/>
            <person name="Pursley I."/>
            <person name="Horton D.L."/>
            <person name="Alikhan N.F."/>
            <person name="Baker D."/>
            <person name="Gharbi K."/>
            <person name="Hall N."/>
            <person name="Watson M."/>
            <person name="Adriaenssens E.M."/>
            <person name="Foster-Nyarko E."/>
            <person name="Jarju S."/>
            <person name="Secka A."/>
            <person name="Antonio M."/>
            <person name="Oren A."/>
            <person name="Chaudhuri R.R."/>
            <person name="La Ragione R."/>
            <person name="Hildebrand F."/>
            <person name="Pallen M.J."/>
        </authorList>
    </citation>
    <scope>NUCLEOTIDE SEQUENCE</scope>
    <source>
        <strain evidence="9">CHK158-818</strain>
    </source>
</reference>
<name>A0A9D1M6I8_9BACT</name>
<dbReference type="PANTHER" id="PTHR30572:SF18">
    <property type="entry name" value="ABC-TYPE MACROLIDE FAMILY EXPORT SYSTEM PERMEASE COMPONENT 2"/>
    <property type="match status" value="1"/>
</dbReference>
<feature type="transmembrane region" description="Helical" evidence="6">
    <location>
        <begin position="21"/>
        <end position="41"/>
    </location>
</feature>
<feature type="transmembrane region" description="Helical" evidence="6">
    <location>
        <begin position="302"/>
        <end position="323"/>
    </location>
</feature>
<dbReference type="Pfam" id="PF02687">
    <property type="entry name" value="FtsX"/>
    <property type="match status" value="1"/>
</dbReference>
<evidence type="ECO:0000313" key="9">
    <source>
        <dbReference type="EMBL" id="HIU54566.1"/>
    </source>
</evidence>
<dbReference type="Proteomes" id="UP000824112">
    <property type="component" value="Unassembled WGS sequence"/>
</dbReference>
<dbReference type="GO" id="GO:0022857">
    <property type="term" value="F:transmembrane transporter activity"/>
    <property type="evidence" value="ECO:0007669"/>
    <property type="project" value="TreeGrafter"/>
</dbReference>
<dbReference type="EMBL" id="DVNA01000045">
    <property type="protein sequence ID" value="HIU54566.1"/>
    <property type="molecule type" value="Genomic_DNA"/>
</dbReference>
<evidence type="ECO:0000256" key="5">
    <source>
        <dbReference type="ARBA" id="ARBA00023136"/>
    </source>
</evidence>
<evidence type="ECO:0000256" key="4">
    <source>
        <dbReference type="ARBA" id="ARBA00022989"/>
    </source>
</evidence>
<feature type="domain" description="MacB-like periplasmic core" evidence="8">
    <location>
        <begin position="546"/>
        <end position="618"/>
    </location>
</feature>
<feature type="transmembrane region" description="Helical" evidence="6">
    <location>
        <begin position="391"/>
        <end position="417"/>
    </location>
</feature>
<keyword evidence="5 6" id="KW-0472">Membrane</keyword>
<gene>
    <name evidence="9" type="ORF">IAB03_02010</name>
</gene>
<evidence type="ECO:0000256" key="2">
    <source>
        <dbReference type="ARBA" id="ARBA00022475"/>
    </source>
</evidence>
<evidence type="ECO:0000256" key="3">
    <source>
        <dbReference type="ARBA" id="ARBA00022692"/>
    </source>
</evidence>
<dbReference type="PANTHER" id="PTHR30572">
    <property type="entry name" value="MEMBRANE COMPONENT OF TRANSPORTER-RELATED"/>
    <property type="match status" value="1"/>
</dbReference>